<comment type="cofactor">
    <cofactor evidence="1">
        <name>[4Fe-4S] cluster</name>
        <dbReference type="ChEBI" id="CHEBI:49883"/>
    </cofactor>
</comment>
<gene>
    <name evidence="9" type="ORF">L323_13070</name>
</gene>
<dbReference type="AlphaFoldDB" id="U4R1H0"/>
<dbReference type="PANTHER" id="PTHR11228:SF7">
    <property type="entry name" value="PQQA PEPTIDE CYCLASE"/>
    <property type="match status" value="1"/>
</dbReference>
<proteinExistence type="predicted"/>
<evidence type="ECO:0000259" key="8">
    <source>
        <dbReference type="PROSITE" id="PS51918"/>
    </source>
</evidence>
<dbReference type="RefSeq" id="WP_020816088.1">
    <property type="nucleotide sequence ID" value="NZ_ATAY01000063.1"/>
</dbReference>
<dbReference type="SFLD" id="SFLDG01067">
    <property type="entry name" value="SPASM/twitch_domain_containing"/>
    <property type="match status" value="1"/>
</dbReference>
<keyword evidence="4" id="KW-0479">Metal-binding</keyword>
<dbReference type="PROSITE" id="PS01305">
    <property type="entry name" value="MOAA_NIFB_PQQE"/>
    <property type="match status" value="1"/>
</dbReference>
<dbReference type="GO" id="GO:0051539">
    <property type="term" value="F:4 iron, 4 sulfur cluster binding"/>
    <property type="evidence" value="ECO:0007669"/>
    <property type="project" value="UniProtKB-KW"/>
</dbReference>
<keyword evidence="3" id="KW-0949">S-adenosyl-L-methionine</keyword>
<dbReference type="Gene3D" id="3.20.20.70">
    <property type="entry name" value="Aldolase class I"/>
    <property type="match status" value="1"/>
</dbReference>
<evidence type="ECO:0000256" key="5">
    <source>
        <dbReference type="ARBA" id="ARBA00023002"/>
    </source>
</evidence>
<dbReference type="SFLD" id="SFLDG01387">
    <property type="entry name" value="BtrN-like_SPASM_domain_contain"/>
    <property type="match status" value="1"/>
</dbReference>
<dbReference type="SFLD" id="SFLDS00029">
    <property type="entry name" value="Radical_SAM"/>
    <property type="match status" value="1"/>
</dbReference>
<dbReference type="EMBL" id="ATAY01000063">
    <property type="protein sequence ID" value="EPR10520.1"/>
    <property type="molecule type" value="Genomic_DNA"/>
</dbReference>
<dbReference type="InterPro" id="IPR013785">
    <property type="entry name" value="Aldolase_TIM"/>
</dbReference>
<dbReference type="InterPro" id="IPR000385">
    <property type="entry name" value="MoaA_NifB_PqqE_Fe-S-bd_CS"/>
</dbReference>
<dbReference type="Pfam" id="PF13186">
    <property type="entry name" value="SPASM"/>
    <property type="match status" value="1"/>
</dbReference>
<dbReference type="InterPro" id="IPR007197">
    <property type="entry name" value="rSAM"/>
</dbReference>
<dbReference type="Proteomes" id="UP000016860">
    <property type="component" value="Unassembled WGS sequence"/>
</dbReference>
<dbReference type="NCBIfam" id="TIGR04085">
    <property type="entry name" value="rSAM_more_4Fe4S"/>
    <property type="match status" value="1"/>
</dbReference>
<accession>U4R1H0</accession>
<keyword evidence="7" id="KW-0411">Iron-sulfur</keyword>
<sequence length="298" mass="34370">MKLSQALKNQPKVLSLEVTTRCNLDCIYCTKKAKKIGDIDLSAELLEKISTQLEQFERIIVCGIGESFLYPEIYNLVQGNKAQKFSIVTNGTIPIDYKRLNANGNVEMLIFSIDALEQEVLNQISGRYKLESLLRNLDEYDKYYKENKVKINRVLNCTLNEHNLKEILKLVDFARQRGFGTIHFSFPRGNEKFIDDNQQEINNILKCAAKKAAEYGLYFADPYTTCCVYLKWVTPYMAINGDVFSCAETLYIDKKVGNIDDMSFSDIWLSENYRAFQNGEACKECKFLSNCRLEFKDK</sequence>
<dbReference type="InterPro" id="IPR023885">
    <property type="entry name" value="4Fe4S-binding_SPASM_dom"/>
</dbReference>
<evidence type="ECO:0000313" key="9">
    <source>
        <dbReference type="EMBL" id="EPR10520.1"/>
    </source>
</evidence>
<dbReference type="PROSITE" id="PS51918">
    <property type="entry name" value="RADICAL_SAM"/>
    <property type="match status" value="1"/>
</dbReference>
<evidence type="ECO:0000256" key="7">
    <source>
        <dbReference type="ARBA" id="ARBA00023014"/>
    </source>
</evidence>
<dbReference type="InterPro" id="IPR058240">
    <property type="entry name" value="rSAM_sf"/>
</dbReference>
<dbReference type="OrthoDB" id="1740125at2"/>
<keyword evidence="6" id="KW-0408">Iron</keyword>
<dbReference type="Pfam" id="PF04055">
    <property type="entry name" value="Radical_SAM"/>
    <property type="match status" value="1"/>
</dbReference>
<evidence type="ECO:0000313" key="10">
    <source>
        <dbReference type="Proteomes" id="UP000016860"/>
    </source>
</evidence>
<dbReference type="GO" id="GO:0046872">
    <property type="term" value="F:metal ion binding"/>
    <property type="evidence" value="ECO:0007669"/>
    <property type="project" value="UniProtKB-KW"/>
</dbReference>
<feature type="domain" description="Radical SAM core" evidence="8">
    <location>
        <begin position="8"/>
        <end position="222"/>
    </location>
</feature>
<protein>
    <recommendedName>
        <fullName evidence="8">Radical SAM core domain-containing protein</fullName>
    </recommendedName>
</protein>
<dbReference type="InterPro" id="IPR034391">
    <property type="entry name" value="AdoMet-like_SPASM_containing"/>
</dbReference>
<reference evidence="9 10" key="1">
    <citation type="journal article" date="2013" name="Genome Announc.">
        <title>Draft Genome Sequence of the Cellulolytic Bacterium Clostridium papyrosolvens C7 (ATCC 700395).</title>
        <authorList>
            <person name="Zepeda V."/>
            <person name="Dassa B."/>
            <person name="Borovok I."/>
            <person name="Lamed R."/>
            <person name="Bayer E.A."/>
            <person name="Cate J.H."/>
        </authorList>
    </citation>
    <scope>NUCLEOTIDE SEQUENCE [LARGE SCALE GENOMIC DNA]</scope>
    <source>
        <strain evidence="9 10">C7</strain>
    </source>
</reference>
<comment type="caution">
    <text evidence="9">The sequence shown here is derived from an EMBL/GenBank/DDBJ whole genome shotgun (WGS) entry which is preliminary data.</text>
</comment>
<keyword evidence="5" id="KW-0560">Oxidoreductase</keyword>
<dbReference type="InterPro" id="IPR050377">
    <property type="entry name" value="Radical_SAM_PqqE_MftC-like"/>
</dbReference>
<evidence type="ECO:0000256" key="2">
    <source>
        <dbReference type="ARBA" id="ARBA00022485"/>
    </source>
</evidence>
<dbReference type="CDD" id="cd01335">
    <property type="entry name" value="Radical_SAM"/>
    <property type="match status" value="1"/>
</dbReference>
<dbReference type="CDD" id="cd21109">
    <property type="entry name" value="SPASM"/>
    <property type="match status" value="1"/>
</dbReference>
<dbReference type="GO" id="GO:0016491">
    <property type="term" value="F:oxidoreductase activity"/>
    <property type="evidence" value="ECO:0007669"/>
    <property type="project" value="UniProtKB-KW"/>
</dbReference>
<dbReference type="STRING" id="1330534.L323_13070"/>
<keyword evidence="2" id="KW-0004">4Fe-4S</keyword>
<dbReference type="PATRIC" id="fig|1330534.3.peg.2591"/>
<name>U4R1H0_9FIRM</name>
<dbReference type="SUPFAM" id="SSF102114">
    <property type="entry name" value="Radical SAM enzymes"/>
    <property type="match status" value="1"/>
</dbReference>
<evidence type="ECO:0000256" key="4">
    <source>
        <dbReference type="ARBA" id="ARBA00022723"/>
    </source>
</evidence>
<evidence type="ECO:0000256" key="6">
    <source>
        <dbReference type="ARBA" id="ARBA00023004"/>
    </source>
</evidence>
<evidence type="ECO:0000256" key="3">
    <source>
        <dbReference type="ARBA" id="ARBA00022691"/>
    </source>
</evidence>
<organism evidence="9 10">
    <name type="scientific">Ruminiclostridium papyrosolvens C7</name>
    <dbReference type="NCBI Taxonomy" id="1330534"/>
    <lineage>
        <taxon>Bacteria</taxon>
        <taxon>Bacillati</taxon>
        <taxon>Bacillota</taxon>
        <taxon>Clostridia</taxon>
        <taxon>Eubacteriales</taxon>
        <taxon>Oscillospiraceae</taxon>
        <taxon>Ruminiclostridium</taxon>
    </lineage>
</organism>
<dbReference type="PANTHER" id="PTHR11228">
    <property type="entry name" value="RADICAL SAM DOMAIN PROTEIN"/>
    <property type="match status" value="1"/>
</dbReference>
<evidence type="ECO:0000256" key="1">
    <source>
        <dbReference type="ARBA" id="ARBA00001966"/>
    </source>
</evidence>